<proteinExistence type="predicted"/>
<keyword evidence="3" id="KW-1185">Reference proteome</keyword>
<feature type="compositionally biased region" description="Polar residues" evidence="1">
    <location>
        <begin position="22"/>
        <end position="36"/>
    </location>
</feature>
<reference evidence="2 3" key="1">
    <citation type="submission" date="2021-04" db="EMBL/GenBank/DDBJ databases">
        <authorList>
            <person name="De Guttry C."/>
            <person name="Zahm M."/>
            <person name="Klopp C."/>
            <person name="Cabau C."/>
            <person name="Louis A."/>
            <person name="Berthelot C."/>
            <person name="Parey E."/>
            <person name="Roest Crollius H."/>
            <person name="Montfort J."/>
            <person name="Robinson-Rechavi M."/>
            <person name="Bucao C."/>
            <person name="Bouchez O."/>
            <person name="Gislard M."/>
            <person name="Lluch J."/>
            <person name="Milhes M."/>
            <person name="Lampietro C."/>
            <person name="Lopez Roques C."/>
            <person name="Donnadieu C."/>
            <person name="Braasch I."/>
            <person name="Desvignes T."/>
            <person name="Postlethwait J."/>
            <person name="Bobe J."/>
            <person name="Wedekind C."/>
            <person name="Guiguen Y."/>
        </authorList>
    </citation>
    <scope>NUCLEOTIDE SEQUENCE [LARGE SCALE GENOMIC DNA]</scope>
    <source>
        <strain evidence="2">Cs_M1</strain>
        <tissue evidence="2">Blood</tissue>
    </source>
</reference>
<feature type="non-terminal residue" evidence="2">
    <location>
        <position position="1"/>
    </location>
</feature>
<sequence>LNHEDACQLIPSSSPSSSSCSQPAIQPTKSSGPQRQRLSEMTEKYSEYSVTSNIRRRCTAKVSRFLTSIHQEQSTLNVENAAVPQTFYMSNEAAEEMLSSGQDSENELFVGGGCPFDGHCRCRRRWRSG</sequence>
<organism evidence="2 3">
    <name type="scientific">Coregonus suidteri</name>
    <dbReference type="NCBI Taxonomy" id="861788"/>
    <lineage>
        <taxon>Eukaryota</taxon>
        <taxon>Metazoa</taxon>
        <taxon>Chordata</taxon>
        <taxon>Craniata</taxon>
        <taxon>Vertebrata</taxon>
        <taxon>Euteleostomi</taxon>
        <taxon>Actinopterygii</taxon>
        <taxon>Neopterygii</taxon>
        <taxon>Teleostei</taxon>
        <taxon>Protacanthopterygii</taxon>
        <taxon>Salmoniformes</taxon>
        <taxon>Salmonidae</taxon>
        <taxon>Coregoninae</taxon>
        <taxon>Coregonus</taxon>
    </lineage>
</organism>
<gene>
    <name evidence="2" type="ORF">J4Q44_G00132920</name>
</gene>
<comment type="caution">
    <text evidence="2">The sequence shown here is derived from an EMBL/GenBank/DDBJ whole genome shotgun (WGS) entry which is preliminary data.</text>
</comment>
<dbReference type="Proteomes" id="UP001356427">
    <property type="component" value="Unassembled WGS sequence"/>
</dbReference>
<dbReference type="AlphaFoldDB" id="A0AAN8QYP9"/>
<feature type="region of interest" description="Disordered" evidence="1">
    <location>
        <begin position="1"/>
        <end position="44"/>
    </location>
</feature>
<evidence type="ECO:0000256" key="1">
    <source>
        <dbReference type="SAM" id="MobiDB-lite"/>
    </source>
</evidence>
<feature type="compositionally biased region" description="Low complexity" evidence="1">
    <location>
        <begin position="11"/>
        <end position="21"/>
    </location>
</feature>
<accession>A0AAN8QYP9</accession>
<name>A0AAN8QYP9_9TELE</name>
<evidence type="ECO:0000313" key="2">
    <source>
        <dbReference type="EMBL" id="KAK6315768.1"/>
    </source>
</evidence>
<protein>
    <submittedName>
        <fullName evidence="2">Uncharacterized protein</fullName>
    </submittedName>
</protein>
<evidence type="ECO:0000313" key="3">
    <source>
        <dbReference type="Proteomes" id="UP001356427"/>
    </source>
</evidence>
<dbReference type="EMBL" id="JAGTTL010000011">
    <property type="protein sequence ID" value="KAK6315768.1"/>
    <property type="molecule type" value="Genomic_DNA"/>
</dbReference>